<dbReference type="Gene3D" id="3.30.460.90">
    <property type="match status" value="1"/>
</dbReference>
<dbReference type="RefSeq" id="WP_169155414.1">
    <property type="nucleotide sequence ID" value="NZ_CAWPJE010000057.1"/>
</dbReference>
<proteinExistence type="predicted"/>
<accession>A0ABX1P727</accession>
<feature type="compositionally biased region" description="Polar residues" evidence="1">
    <location>
        <begin position="120"/>
        <end position="142"/>
    </location>
</feature>
<name>A0ABX1P727_9CYAN</name>
<evidence type="ECO:0000313" key="2">
    <source>
        <dbReference type="EMBL" id="NMG20151.1"/>
    </source>
</evidence>
<sequence>MVSKSKTKAESQKSKARTAANSKKTVIEPKIQEANNAKSTAPRARSKQTDEPALKTQATKKVKSPNGKANSTTGKATKQANSKTKVQPTKKAKVAAGKSSSTTNKRTQKVVSQIDIKPTEQPTFSTAKASPTGAKSVSQTKVQPIPKAKTSTAKTRHKNKKNSFENNFFSEPEVDRKSGRKANLDLKASTVQAAFKKFQSKIVDLERSTTEKGRTSRDYLFKQVKRLVKNHSDFPPLKGNYIPFGSFARKTKIRPLDDIDILLLLNGRGINVEISYQQKPSGYGVNMTAVCRVKITDARSPLQAFADDKGYVNSIKILNRIKHHHRRQ</sequence>
<feature type="region of interest" description="Disordered" evidence="1">
    <location>
        <begin position="1"/>
        <end position="160"/>
    </location>
</feature>
<gene>
    <name evidence="2" type="ORF">DP116_12060</name>
</gene>
<keyword evidence="3" id="KW-1185">Reference proteome</keyword>
<feature type="compositionally biased region" description="Low complexity" evidence="1">
    <location>
        <begin position="94"/>
        <end position="103"/>
    </location>
</feature>
<evidence type="ECO:0008006" key="4">
    <source>
        <dbReference type="Google" id="ProtNLM"/>
    </source>
</evidence>
<organism evidence="2 3">
    <name type="scientific">Brasilonema bromeliae SPC951</name>
    <dbReference type="NCBI Taxonomy" id="385972"/>
    <lineage>
        <taxon>Bacteria</taxon>
        <taxon>Bacillati</taxon>
        <taxon>Cyanobacteriota</taxon>
        <taxon>Cyanophyceae</taxon>
        <taxon>Nostocales</taxon>
        <taxon>Scytonemataceae</taxon>
        <taxon>Brasilonema</taxon>
        <taxon>Bromeliae group (in: Brasilonema)</taxon>
    </lineage>
</organism>
<comment type="caution">
    <text evidence="2">The sequence shown here is derived from an EMBL/GenBank/DDBJ whole genome shotgun (WGS) entry which is preliminary data.</text>
</comment>
<evidence type="ECO:0000256" key="1">
    <source>
        <dbReference type="SAM" id="MobiDB-lite"/>
    </source>
</evidence>
<dbReference type="Proteomes" id="UP000718564">
    <property type="component" value="Unassembled WGS sequence"/>
</dbReference>
<reference evidence="2 3" key="1">
    <citation type="submission" date="2018-06" db="EMBL/GenBank/DDBJ databases">
        <title>Comparative genomics of Brasilonema spp. strains.</title>
        <authorList>
            <person name="Alvarenga D.O."/>
            <person name="Fiore M.F."/>
            <person name="Varani A.M."/>
        </authorList>
    </citation>
    <scope>NUCLEOTIDE SEQUENCE [LARGE SCALE GENOMIC DNA]</scope>
    <source>
        <strain evidence="2 3">SPC951</strain>
    </source>
</reference>
<dbReference type="EMBL" id="QMEB01000078">
    <property type="protein sequence ID" value="NMG20151.1"/>
    <property type="molecule type" value="Genomic_DNA"/>
</dbReference>
<feature type="compositionally biased region" description="Polar residues" evidence="1">
    <location>
        <begin position="67"/>
        <end position="87"/>
    </location>
</feature>
<evidence type="ECO:0000313" key="3">
    <source>
        <dbReference type="Proteomes" id="UP000718564"/>
    </source>
</evidence>
<protein>
    <recommendedName>
        <fullName evidence="4">Polymerase nucleotidyl transferase domain-containing protein</fullName>
    </recommendedName>
</protein>